<keyword evidence="3 4" id="KW-0460">Magnesium</keyword>
<dbReference type="EMBL" id="JXBZ01000008">
    <property type="protein sequence ID" value="KJY48600.1"/>
    <property type="molecule type" value="Genomic_DNA"/>
</dbReference>
<gene>
    <name evidence="5" type="primary">suhB</name>
    <name evidence="5" type="ORF">JG29_10020</name>
</gene>
<dbReference type="OrthoDB" id="9772456at2"/>
<feature type="binding site" evidence="4">
    <location>
        <position position="208"/>
    </location>
    <ligand>
        <name>Mg(2+)</name>
        <dbReference type="ChEBI" id="CHEBI:18420"/>
        <label>1</label>
        <note>catalytic</note>
    </ligand>
</feature>
<dbReference type="STRING" id="1218508.JG29_10020"/>
<evidence type="ECO:0000256" key="3">
    <source>
        <dbReference type="ARBA" id="ARBA00022842"/>
    </source>
</evidence>
<dbReference type="GO" id="GO:0006020">
    <property type="term" value="P:inositol metabolic process"/>
    <property type="evidence" value="ECO:0007669"/>
    <property type="project" value="TreeGrafter"/>
</dbReference>
<dbReference type="Pfam" id="PF00459">
    <property type="entry name" value="Inositol_P"/>
    <property type="match status" value="1"/>
</dbReference>
<keyword evidence="6" id="KW-1185">Reference proteome</keyword>
<feature type="binding site" evidence="4">
    <location>
        <position position="68"/>
    </location>
    <ligand>
        <name>Mg(2+)</name>
        <dbReference type="ChEBI" id="CHEBI:18420"/>
        <label>1</label>
        <note>catalytic</note>
    </ligand>
</feature>
<dbReference type="Gene3D" id="3.30.540.10">
    <property type="entry name" value="Fructose-1,6-Bisphosphatase, subunit A, domain 1"/>
    <property type="match status" value="1"/>
</dbReference>
<reference evidence="5 6" key="1">
    <citation type="submission" date="2014-12" db="EMBL/GenBank/DDBJ databases">
        <title>Comparative genomics of the lactic acid bacteria isolated from the honey bee gut.</title>
        <authorList>
            <person name="Ellegaard K.M."/>
            <person name="Tamarit D."/>
            <person name="Javelind E."/>
            <person name="Olofsson T."/>
            <person name="Andersson S.G."/>
            <person name="Vasquez A."/>
        </authorList>
    </citation>
    <scope>NUCLEOTIDE SEQUENCE [LARGE SCALE GENOMIC DNA]</scope>
    <source>
        <strain evidence="5 6">Hon2</strain>
    </source>
</reference>
<keyword evidence="2" id="KW-0378">Hydrolase</keyword>
<dbReference type="CDD" id="cd01637">
    <property type="entry name" value="IMPase_like"/>
    <property type="match status" value="1"/>
</dbReference>
<organism evidence="5 6">
    <name type="scientific">Bombilactobacillus mellis</name>
    <dbReference type="NCBI Taxonomy" id="1218508"/>
    <lineage>
        <taxon>Bacteria</taxon>
        <taxon>Bacillati</taxon>
        <taxon>Bacillota</taxon>
        <taxon>Bacilli</taxon>
        <taxon>Lactobacillales</taxon>
        <taxon>Lactobacillaceae</taxon>
        <taxon>Bombilactobacillus</taxon>
    </lineage>
</organism>
<comment type="caution">
    <text evidence="5">The sequence shown here is derived from an EMBL/GenBank/DDBJ whole genome shotgun (WGS) entry which is preliminary data.</text>
</comment>
<dbReference type="PANTHER" id="PTHR20854:SF4">
    <property type="entry name" value="INOSITOL-1-MONOPHOSPHATASE-RELATED"/>
    <property type="match status" value="1"/>
</dbReference>
<dbReference type="Gene3D" id="3.40.190.80">
    <property type="match status" value="1"/>
</dbReference>
<name>A0A0F4KQD3_9LACO</name>
<dbReference type="PRINTS" id="PR00377">
    <property type="entry name" value="IMPHPHTASES"/>
</dbReference>
<protein>
    <submittedName>
        <fullName evidence="5">Inositol monophosphatase family protein</fullName>
    </submittedName>
</protein>
<comment type="cofactor">
    <cofactor evidence="4">
        <name>Mg(2+)</name>
        <dbReference type="ChEBI" id="CHEBI:18420"/>
    </cofactor>
</comment>
<evidence type="ECO:0000256" key="1">
    <source>
        <dbReference type="ARBA" id="ARBA00022723"/>
    </source>
</evidence>
<evidence type="ECO:0000256" key="4">
    <source>
        <dbReference type="PIRSR" id="PIRSR600760-2"/>
    </source>
</evidence>
<dbReference type="InterPro" id="IPR020583">
    <property type="entry name" value="Inositol_monoP_metal-BS"/>
</dbReference>
<dbReference type="GO" id="GO:0008934">
    <property type="term" value="F:inositol monophosphate 1-phosphatase activity"/>
    <property type="evidence" value="ECO:0007669"/>
    <property type="project" value="TreeGrafter"/>
</dbReference>
<dbReference type="PROSITE" id="PS00629">
    <property type="entry name" value="IMP_1"/>
    <property type="match status" value="1"/>
</dbReference>
<dbReference type="GO" id="GO:0007165">
    <property type="term" value="P:signal transduction"/>
    <property type="evidence" value="ECO:0007669"/>
    <property type="project" value="TreeGrafter"/>
</dbReference>
<dbReference type="SUPFAM" id="SSF56655">
    <property type="entry name" value="Carbohydrate phosphatase"/>
    <property type="match status" value="1"/>
</dbReference>
<dbReference type="AlphaFoldDB" id="A0A0F4KQD3"/>
<accession>A0A0F4KQD3</accession>
<dbReference type="RefSeq" id="WP_045922864.1">
    <property type="nucleotide sequence ID" value="NZ_JBHTHW010000008.1"/>
</dbReference>
<dbReference type="InterPro" id="IPR000760">
    <property type="entry name" value="Inositol_monophosphatase-like"/>
</dbReference>
<dbReference type="PATRIC" id="fig|1218508.4.peg.987"/>
<evidence type="ECO:0000313" key="6">
    <source>
        <dbReference type="Proteomes" id="UP000033695"/>
    </source>
</evidence>
<dbReference type="GO" id="GO:0046872">
    <property type="term" value="F:metal ion binding"/>
    <property type="evidence" value="ECO:0007669"/>
    <property type="project" value="UniProtKB-KW"/>
</dbReference>
<dbReference type="HOGENOM" id="CLU_044118_6_2_9"/>
<evidence type="ECO:0000256" key="2">
    <source>
        <dbReference type="ARBA" id="ARBA00022801"/>
    </source>
</evidence>
<proteinExistence type="predicted"/>
<keyword evidence="1 4" id="KW-0479">Metal-binding</keyword>
<evidence type="ECO:0000313" key="5">
    <source>
        <dbReference type="EMBL" id="KJY48600.1"/>
    </source>
</evidence>
<feature type="binding site" evidence="4">
    <location>
        <position position="89"/>
    </location>
    <ligand>
        <name>Mg(2+)</name>
        <dbReference type="ChEBI" id="CHEBI:18420"/>
        <label>1</label>
        <note>catalytic</note>
    </ligand>
</feature>
<dbReference type="PANTHER" id="PTHR20854">
    <property type="entry name" value="INOSITOL MONOPHOSPHATASE"/>
    <property type="match status" value="1"/>
</dbReference>
<feature type="binding site" evidence="4">
    <location>
        <position position="86"/>
    </location>
    <ligand>
        <name>Mg(2+)</name>
        <dbReference type="ChEBI" id="CHEBI:18420"/>
        <label>1</label>
        <note>catalytic</note>
    </ligand>
</feature>
<dbReference type="Proteomes" id="UP000033695">
    <property type="component" value="Unassembled WGS sequence"/>
</dbReference>
<sequence length="257" mass="28528">MADVLDIQKQILTILNQIKTQLYSNPNFAYVNTKTNRNDLVTDRDLQIEKEIVTFLRDKYPQAQIISEEGLGNNPVNLAGLVFFVDPIDGTMNFVKCHDQFASMIGVYEDGKPIFGAIVDVMQNQIYYGGPQIGAFVDGKKLMPLADVPLAEALITVSNYLLQNEMPKYQNLVRQSSGLRIFGSAGIVFTRLLTGKEYLYIGKFKPWDLAAGRAIGQCLGIDVTTIDSKPLNMIKSQLVIVGTRCATQQALDVLSRV</sequence>
<feature type="binding site" evidence="4">
    <location>
        <position position="88"/>
    </location>
    <ligand>
        <name>Mg(2+)</name>
        <dbReference type="ChEBI" id="CHEBI:18420"/>
        <label>1</label>
        <note>catalytic</note>
    </ligand>
</feature>